<gene>
    <name evidence="4" type="ORF">H9928_09800</name>
</gene>
<keyword evidence="2" id="KW-0732">Signal</keyword>
<dbReference type="SUPFAM" id="SSF52218">
    <property type="entry name" value="Flavoproteins"/>
    <property type="match status" value="1"/>
</dbReference>
<dbReference type="PROSITE" id="PS51257">
    <property type="entry name" value="PROKAR_LIPOPROTEIN"/>
    <property type="match status" value="1"/>
</dbReference>
<evidence type="ECO:0000313" key="4">
    <source>
        <dbReference type="EMBL" id="MBU3856826.1"/>
    </source>
</evidence>
<evidence type="ECO:0000259" key="3">
    <source>
        <dbReference type="Pfam" id="PF12682"/>
    </source>
</evidence>
<evidence type="ECO:0000256" key="2">
    <source>
        <dbReference type="SAM" id="SignalP"/>
    </source>
</evidence>
<dbReference type="InterPro" id="IPR029039">
    <property type="entry name" value="Flavoprotein-like_sf"/>
</dbReference>
<dbReference type="InterPro" id="IPR008254">
    <property type="entry name" value="Flavodoxin/NO_synth"/>
</dbReference>
<dbReference type="Pfam" id="PF12682">
    <property type="entry name" value="Flavodoxin_4"/>
    <property type="match status" value="1"/>
</dbReference>
<sequence>MKKFFYLLLMTVLTLGFVACSDNEPATEEPPTEEPGSNGEDVDSGNGGEPGAADDPVTGNTLIVYYSFTNNVHTIVSDLQTQIDADVLRVEPAEEGIDYAANNYAVGSALISAIRNNPDDAPSYPDIRTTADNLDEYDIIIVAAPLWWSNMAAPMQTFLFRYGDRMAGKHIGLVVSSASSGISGVEADAERLIPEGNFMEPSLWIRSSQTAACHFMLADWLEDINYVSPAAN</sequence>
<name>A0A948TNS4_9BACT</name>
<evidence type="ECO:0000313" key="5">
    <source>
        <dbReference type="Proteomes" id="UP000784286"/>
    </source>
</evidence>
<dbReference type="AlphaFoldDB" id="A0A948TNS4"/>
<organism evidence="4 5">
    <name type="scientific">Candidatus Phocaeicola excrementipullorum</name>
    <dbReference type="NCBI Taxonomy" id="2838731"/>
    <lineage>
        <taxon>Bacteria</taxon>
        <taxon>Pseudomonadati</taxon>
        <taxon>Bacteroidota</taxon>
        <taxon>Bacteroidia</taxon>
        <taxon>Bacteroidales</taxon>
        <taxon>Bacteroidaceae</taxon>
        <taxon>Phocaeicola</taxon>
    </lineage>
</organism>
<dbReference type="Proteomes" id="UP000784286">
    <property type="component" value="Unassembled WGS sequence"/>
</dbReference>
<reference evidence="4" key="1">
    <citation type="journal article" date="2021" name="PeerJ">
        <title>Extensive microbial diversity within the chicken gut microbiome revealed by metagenomics and culture.</title>
        <authorList>
            <person name="Gilroy R."/>
            <person name="Ravi A."/>
            <person name="Getino M."/>
            <person name="Pursley I."/>
            <person name="Horton D.L."/>
            <person name="Alikhan N.F."/>
            <person name="Baker D."/>
            <person name="Gharbi K."/>
            <person name="Hall N."/>
            <person name="Watson M."/>
            <person name="Adriaenssens E.M."/>
            <person name="Foster-Nyarko E."/>
            <person name="Jarju S."/>
            <person name="Secka A."/>
            <person name="Antonio M."/>
            <person name="Oren A."/>
            <person name="Chaudhuri R.R."/>
            <person name="La Ragione R."/>
            <person name="Hildebrand F."/>
            <person name="Pallen M.J."/>
        </authorList>
    </citation>
    <scope>NUCLEOTIDE SEQUENCE</scope>
    <source>
        <strain evidence="4">8470</strain>
    </source>
</reference>
<proteinExistence type="predicted"/>
<accession>A0A948TNS4</accession>
<feature type="region of interest" description="Disordered" evidence="1">
    <location>
        <begin position="23"/>
        <end position="56"/>
    </location>
</feature>
<reference evidence="4" key="2">
    <citation type="submission" date="2021-04" db="EMBL/GenBank/DDBJ databases">
        <authorList>
            <person name="Gilroy R."/>
        </authorList>
    </citation>
    <scope>NUCLEOTIDE SEQUENCE</scope>
    <source>
        <strain evidence="4">8470</strain>
    </source>
</reference>
<dbReference type="EMBL" id="JAHLFJ010000084">
    <property type="protein sequence ID" value="MBU3856826.1"/>
    <property type="molecule type" value="Genomic_DNA"/>
</dbReference>
<feature type="domain" description="Flavodoxin-like" evidence="3">
    <location>
        <begin position="61"/>
        <end position="222"/>
    </location>
</feature>
<feature type="signal peptide" evidence="2">
    <location>
        <begin position="1"/>
        <end position="21"/>
    </location>
</feature>
<feature type="chain" id="PRO_5037215217" evidence="2">
    <location>
        <begin position="22"/>
        <end position="232"/>
    </location>
</feature>
<comment type="caution">
    <text evidence="4">The sequence shown here is derived from an EMBL/GenBank/DDBJ whole genome shotgun (WGS) entry which is preliminary data.</text>
</comment>
<evidence type="ECO:0000256" key="1">
    <source>
        <dbReference type="SAM" id="MobiDB-lite"/>
    </source>
</evidence>
<dbReference type="Gene3D" id="3.40.50.360">
    <property type="match status" value="1"/>
</dbReference>
<dbReference type="GO" id="GO:0010181">
    <property type="term" value="F:FMN binding"/>
    <property type="evidence" value="ECO:0007669"/>
    <property type="project" value="InterPro"/>
</dbReference>
<dbReference type="PANTHER" id="PTHR39201">
    <property type="entry name" value="EXPORTED PROTEIN-RELATED"/>
    <property type="match status" value="1"/>
</dbReference>
<dbReference type="PANTHER" id="PTHR39201:SF1">
    <property type="entry name" value="FLAVODOXIN-LIKE DOMAIN-CONTAINING PROTEIN"/>
    <property type="match status" value="1"/>
</dbReference>
<protein>
    <submittedName>
        <fullName evidence="4">NAD(P)H-dependent oxidoreductase</fullName>
    </submittedName>
</protein>